<evidence type="ECO:0000256" key="12">
    <source>
        <dbReference type="SAM" id="MobiDB-lite"/>
    </source>
</evidence>
<accession>A0A382AEH7</accession>
<evidence type="ECO:0000256" key="9">
    <source>
        <dbReference type="ARBA" id="ARBA00023235"/>
    </source>
</evidence>
<dbReference type="GO" id="GO:0016787">
    <property type="term" value="F:hydrolase activity"/>
    <property type="evidence" value="ECO:0007669"/>
    <property type="project" value="UniProtKB-KW"/>
</dbReference>
<dbReference type="EMBL" id="UINC01024970">
    <property type="protein sequence ID" value="SVA99691.1"/>
    <property type="molecule type" value="Genomic_DNA"/>
</dbReference>
<evidence type="ECO:0000256" key="2">
    <source>
        <dbReference type="ARBA" id="ARBA00022515"/>
    </source>
</evidence>
<feature type="domain" description="SF4 helicase" evidence="13">
    <location>
        <begin position="238"/>
        <end position="504"/>
    </location>
</feature>
<evidence type="ECO:0000256" key="4">
    <source>
        <dbReference type="ARBA" id="ARBA00022741"/>
    </source>
</evidence>
<dbReference type="Gene3D" id="3.40.50.300">
    <property type="entry name" value="P-loop containing nucleotide triphosphate hydrolases"/>
    <property type="match status" value="1"/>
</dbReference>
<dbReference type="PANTHER" id="PTHR30153">
    <property type="entry name" value="REPLICATIVE DNA HELICASE DNAB"/>
    <property type="match status" value="1"/>
</dbReference>
<evidence type="ECO:0000256" key="5">
    <source>
        <dbReference type="ARBA" id="ARBA00022801"/>
    </source>
</evidence>
<evidence type="ECO:0000256" key="8">
    <source>
        <dbReference type="ARBA" id="ARBA00023125"/>
    </source>
</evidence>
<dbReference type="AlphaFoldDB" id="A0A382AEH7"/>
<dbReference type="EC" id="5.6.2.3" evidence="10"/>
<dbReference type="PANTHER" id="PTHR30153:SF2">
    <property type="entry name" value="REPLICATIVE DNA HELICASE"/>
    <property type="match status" value="1"/>
</dbReference>
<feature type="region of interest" description="Disordered" evidence="12">
    <location>
        <begin position="1"/>
        <end position="71"/>
    </location>
</feature>
<dbReference type="Gene3D" id="1.10.860.10">
    <property type="entry name" value="DNAb Helicase, Chain A"/>
    <property type="match status" value="1"/>
</dbReference>
<keyword evidence="5" id="KW-0378">Hydrolase</keyword>
<evidence type="ECO:0000256" key="7">
    <source>
        <dbReference type="ARBA" id="ARBA00022840"/>
    </source>
</evidence>
<dbReference type="FunFam" id="3.40.50.300:FF:000076">
    <property type="entry name" value="Replicative DNA helicase"/>
    <property type="match status" value="1"/>
</dbReference>
<keyword evidence="9" id="KW-0413">Isomerase</keyword>
<dbReference type="GO" id="GO:0043139">
    <property type="term" value="F:5'-3' DNA helicase activity"/>
    <property type="evidence" value="ECO:0007669"/>
    <property type="project" value="UniProtKB-EC"/>
</dbReference>
<keyword evidence="3" id="KW-0235">DNA replication</keyword>
<dbReference type="InterPro" id="IPR007692">
    <property type="entry name" value="DNA_helicase_DnaB"/>
</dbReference>
<dbReference type="FunFam" id="1.10.860.10:FF:000001">
    <property type="entry name" value="Replicative DNA helicase"/>
    <property type="match status" value="1"/>
</dbReference>
<dbReference type="PROSITE" id="PS51199">
    <property type="entry name" value="SF4_HELICASE"/>
    <property type="match status" value="1"/>
</dbReference>
<dbReference type="SUPFAM" id="SSF52540">
    <property type="entry name" value="P-loop containing nucleoside triphosphate hydrolases"/>
    <property type="match status" value="1"/>
</dbReference>
<reference evidence="14" key="1">
    <citation type="submission" date="2018-05" db="EMBL/GenBank/DDBJ databases">
        <authorList>
            <person name="Lanie J.A."/>
            <person name="Ng W.-L."/>
            <person name="Kazmierczak K.M."/>
            <person name="Andrzejewski T.M."/>
            <person name="Davidsen T.M."/>
            <person name="Wayne K.J."/>
            <person name="Tettelin H."/>
            <person name="Glass J.I."/>
            <person name="Rusch D."/>
            <person name="Podicherti R."/>
            <person name="Tsui H.-C.T."/>
            <person name="Winkler M.E."/>
        </authorList>
    </citation>
    <scope>NUCLEOTIDE SEQUENCE</scope>
</reference>
<protein>
    <recommendedName>
        <fullName evidence="10">DNA 5'-3' helicase</fullName>
        <ecNumber evidence="10">5.6.2.3</ecNumber>
    </recommendedName>
</protein>
<dbReference type="NCBIfam" id="TIGR00665">
    <property type="entry name" value="DnaB"/>
    <property type="match status" value="1"/>
</dbReference>
<keyword evidence="4" id="KW-0547">Nucleotide-binding</keyword>
<dbReference type="InterPro" id="IPR007693">
    <property type="entry name" value="DNA_helicase_DnaB-like_N"/>
</dbReference>
<feature type="compositionally biased region" description="Low complexity" evidence="12">
    <location>
        <begin position="58"/>
        <end position="67"/>
    </location>
</feature>
<dbReference type="GO" id="GO:1990077">
    <property type="term" value="C:primosome complex"/>
    <property type="evidence" value="ECO:0007669"/>
    <property type="project" value="UniProtKB-KW"/>
</dbReference>
<organism evidence="14">
    <name type="scientific">marine metagenome</name>
    <dbReference type="NCBI Taxonomy" id="408172"/>
    <lineage>
        <taxon>unclassified sequences</taxon>
        <taxon>metagenomes</taxon>
        <taxon>ecological metagenomes</taxon>
    </lineage>
</organism>
<evidence type="ECO:0000256" key="6">
    <source>
        <dbReference type="ARBA" id="ARBA00022806"/>
    </source>
</evidence>
<dbReference type="InterPro" id="IPR016136">
    <property type="entry name" value="DNA_helicase_N/primase_C"/>
</dbReference>
<keyword evidence="8" id="KW-0238">DNA-binding</keyword>
<name>A0A382AEH7_9ZZZZ</name>
<sequence>MSGSLDDDGVDQTSEPPGPADMALPDLPPLPDDAPLPEEPPDDDHHGPRAWSTDRGSRSANRSSGARVPPHNLDAEASLLGAMLLSRDAIADALEVVNAEHFYKPSHGHVFEAICGLYASGEPADPVTVAEALTRSGLLDQIGGPGLLLELQASTPATSSAPKYARIIQEHATLRGLIGAANEIAEIGYGRPDDVVKAVDEAESLVFQVGQGRVTDSMTQIRNLIDANMDRLEELMERGDHITGTPTGYEDLDMLLSGLQDESLIIVGSRPAMGKTSFGLGLATHIGIRCDLPTVVFSLEMSQMELTQRILCSEARVDATNIRNGQLNSDDWSRINRGIGKLGEAKIWIDDNPNTSVMEIRAKARRLKSRVGNLGVVVVDYIQLMTGRSNAESRQVEVSEISRGLKILARELGCPVVGLSQLSRGLETRTDKRPMLSDLRESGSIEQDADVVIFLYRDEVYNADSVDLGTAEVIVAKHRNGPTGTVKLAWLPRYTRFSNMSRAG</sequence>
<keyword evidence="7" id="KW-0067">ATP-binding</keyword>
<dbReference type="GO" id="GO:0003677">
    <property type="term" value="F:DNA binding"/>
    <property type="evidence" value="ECO:0007669"/>
    <property type="project" value="UniProtKB-KW"/>
</dbReference>
<evidence type="ECO:0000256" key="11">
    <source>
        <dbReference type="ARBA" id="ARBA00048954"/>
    </source>
</evidence>
<keyword evidence="2" id="KW-0639">Primosome</keyword>
<dbReference type="Pfam" id="PF00772">
    <property type="entry name" value="DnaB"/>
    <property type="match status" value="1"/>
</dbReference>
<comment type="catalytic activity">
    <reaction evidence="11">
        <text>ATP + H2O = ADP + phosphate + H(+)</text>
        <dbReference type="Rhea" id="RHEA:13065"/>
        <dbReference type="ChEBI" id="CHEBI:15377"/>
        <dbReference type="ChEBI" id="CHEBI:15378"/>
        <dbReference type="ChEBI" id="CHEBI:30616"/>
        <dbReference type="ChEBI" id="CHEBI:43474"/>
        <dbReference type="ChEBI" id="CHEBI:456216"/>
        <dbReference type="EC" id="5.6.2.3"/>
    </reaction>
</comment>
<dbReference type="NCBIfam" id="NF004384">
    <property type="entry name" value="PRK05748.1"/>
    <property type="match status" value="1"/>
</dbReference>
<evidence type="ECO:0000259" key="13">
    <source>
        <dbReference type="PROSITE" id="PS51199"/>
    </source>
</evidence>
<gene>
    <name evidence="14" type="ORF">METZ01_LOCUS152545</name>
</gene>
<evidence type="ECO:0000256" key="3">
    <source>
        <dbReference type="ARBA" id="ARBA00022705"/>
    </source>
</evidence>
<dbReference type="InterPro" id="IPR027417">
    <property type="entry name" value="P-loop_NTPase"/>
</dbReference>
<dbReference type="CDD" id="cd00984">
    <property type="entry name" value="DnaB_C"/>
    <property type="match status" value="1"/>
</dbReference>
<evidence type="ECO:0000313" key="14">
    <source>
        <dbReference type="EMBL" id="SVA99691.1"/>
    </source>
</evidence>
<dbReference type="InterPro" id="IPR007694">
    <property type="entry name" value="DNA_helicase_DnaB-like_C"/>
</dbReference>
<evidence type="ECO:0000256" key="10">
    <source>
        <dbReference type="ARBA" id="ARBA00044969"/>
    </source>
</evidence>
<dbReference type="GO" id="GO:0005829">
    <property type="term" value="C:cytosol"/>
    <property type="evidence" value="ECO:0007669"/>
    <property type="project" value="TreeGrafter"/>
</dbReference>
<evidence type="ECO:0000256" key="1">
    <source>
        <dbReference type="ARBA" id="ARBA00008428"/>
    </source>
</evidence>
<dbReference type="GO" id="GO:0042802">
    <property type="term" value="F:identical protein binding"/>
    <property type="evidence" value="ECO:0007669"/>
    <property type="project" value="UniProtKB-ARBA"/>
</dbReference>
<proteinExistence type="inferred from homology"/>
<comment type="similarity">
    <text evidence="1">Belongs to the helicase family. DnaB subfamily.</text>
</comment>
<dbReference type="SUPFAM" id="SSF48024">
    <property type="entry name" value="N-terminal domain of DnaB helicase"/>
    <property type="match status" value="1"/>
</dbReference>
<dbReference type="GO" id="GO:0006269">
    <property type="term" value="P:DNA replication, synthesis of primer"/>
    <property type="evidence" value="ECO:0007669"/>
    <property type="project" value="UniProtKB-KW"/>
</dbReference>
<dbReference type="Pfam" id="PF03796">
    <property type="entry name" value="DnaB_C"/>
    <property type="match status" value="1"/>
</dbReference>
<dbReference type="GO" id="GO:0005524">
    <property type="term" value="F:ATP binding"/>
    <property type="evidence" value="ECO:0007669"/>
    <property type="project" value="UniProtKB-KW"/>
</dbReference>
<keyword evidence="6" id="KW-0347">Helicase</keyword>
<dbReference type="InterPro" id="IPR036185">
    <property type="entry name" value="DNA_heli_DnaB-like_N_sf"/>
</dbReference>
<feature type="compositionally biased region" description="Acidic residues" evidence="12">
    <location>
        <begin position="1"/>
        <end position="10"/>
    </location>
</feature>